<evidence type="ECO:0000313" key="2">
    <source>
        <dbReference type="Proteomes" id="UP000564644"/>
    </source>
</evidence>
<dbReference type="AlphaFoldDB" id="A0A7X0VWQ9"/>
<gene>
    <name evidence="1" type="ORF">H7C18_20145</name>
</gene>
<accession>A0A7X0VWQ9</accession>
<proteinExistence type="predicted"/>
<keyword evidence="2" id="KW-1185">Reference proteome</keyword>
<dbReference type="GO" id="GO:0005975">
    <property type="term" value="P:carbohydrate metabolic process"/>
    <property type="evidence" value="ECO:0007669"/>
    <property type="project" value="InterPro"/>
</dbReference>
<name>A0A7X0VWQ9_9BACL</name>
<reference evidence="1 2" key="1">
    <citation type="submission" date="2020-08" db="EMBL/GenBank/DDBJ databases">
        <title>Cohnella phylogeny.</title>
        <authorList>
            <person name="Dunlap C."/>
        </authorList>
    </citation>
    <scope>NUCLEOTIDE SEQUENCE [LARGE SCALE GENOMIC DNA]</scope>
    <source>
        <strain evidence="1 2">CBP 2801</strain>
    </source>
</reference>
<dbReference type="SUPFAM" id="SSF48208">
    <property type="entry name" value="Six-hairpin glycosidases"/>
    <property type="match status" value="1"/>
</dbReference>
<comment type="caution">
    <text evidence="1">The sequence shown here is derived from an EMBL/GenBank/DDBJ whole genome shotgun (WGS) entry which is preliminary data.</text>
</comment>
<dbReference type="EMBL" id="JACJVO010000025">
    <property type="protein sequence ID" value="MBB6733236.1"/>
    <property type="molecule type" value="Genomic_DNA"/>
</dbReference>
<dbReference type="RefSeq" id="WP_185130904.1">
    <property type="nucleotide sequence ID" value="NZ_JACJVO010000025.1"/>
</dbReference>
<dbReference type="InterPro" id="IPR008928">
    <property type="entry name" value="6-hairpin_glycosidase_sf"/>
</dbReference>
<protein>
    <submittedName>
        <fullName evidence="1">Uncharacterized protein</fullName>
    </submittedName>
</protein>
<sequence length="574" mass="64239">MSKRQIPDTLLLEERAGLALNAMKGMADEDYGGIPFFAANLMVEPAHLTHGDWDFGSSHGRMVDGMILARHMSGSTEGEDVERRYRENLLSFFKEDGLSYRQINPNYKWEPNANLIDQRAVILSLTTWFMATGDPKAKEAADRHVAALKRIAVKEREVWYYPASEYKEGGWPSANAVQLRLAPDPAAFCGRLIMPLLKYHEVTGNEDALELCRFFAALIVERSGVFNKDGSFNDALAYRSGHFHTRVGTLDALARFGVFTGDASLIAFVEKSYAWALTISTGFGWTPGDLKEQAYEHETCSLVDLISTGITLAKSGYTQYWGTVERFLRNHLAESQLLDLSWVKETDDRSRNVPGRITYTNVAERSRGAFAGYSAPNDFCCNVNHGRGHVNDLQLCCLGSGTRGLFMGWSNTVTESAGTVSVNLLLSRGSKWLDVDSYLPHEGKVTLHVHQDLKELQIRIPEWAGYTKVRFVREHEGERSEGGGMDPSRFVKGCFLLLGPARAGETITVTFPLSMRTTVETAVGQTFVTQWRGDDVVGISPEGENHPFYSGRKVYDKAPMREGDYRRPERELVW</sequence>
<organism evidence="1 2">
    <name type="scientific">Cohnella zeiphila</name>
    <dbReference type="NCBI Taxonomy" id="2761120"/>
    <lineage>
        <taxon>Bacteria</taxon>
        <taxon>Bacillati</taxon>
        <taxon>Bacillota</taxon>
        <taxon>Bacilli</taxon>
        <taxon>Bacillales</taxon>
        <taxon>Paenibacillaceae</taxon>
        <taxon>Cohnella</taxon>
    </lineage>
</organism>
<dbReference type="Proteomes" id="UP000564644">
    <property type="component" value="Unassembled WGS sequence"/>
</dbReference>
<evidence type="ECO:0000313" key="1">
    <source>
        <dbReference type="EMBL" id="MBB6733236.1"/>
    </source>
</evidence>